<dbReference type="InterPro" id="IPR038077">
    <property type="entry name" value="Troponin_sf"/>
</dbReference>
<feature type="coiled-coil region" evidence="1">
    <location>
        <begin position="335"/>
        <end position="368"/>
    </location>
</feature>
<evidence type="ECO:0000256" key="2">
    <source>
        <dbReference type="SAM" id="MobiDB-lite"/>
    </source>
</evidence>
<sequence length="703" mass="79950">MDGKRDTTQGPRGKRTEALIQQLRAASHAGSNAQKEHLKGLDSAGKQHELSMAVRGAQEALAEFQKEEQSRKAEQGELERLCQTAVPLIEQVKNGVDQKERFLQSRTPEAAKLMLNLAYRYSLMPQYEGLLSQNSTRLLAAKGATAPIEAQLRGQLDVLRERIARRDSTILKLQTEVKGVKTQLADSEKEVQSLQDKVGDATRRLSYNATEIDALKTRVSKAERLEVEVDAKNNVISKQIREVNDLARKISHLKRQLSEKDVELAEVTRDSSSKDRTVEKLEKRSAELWKDIEELEGAKSDLQHTQRLRKKEIARLQAAVDGLKKERAEEATGFCQRIQAQAEEMTQLTEQLENVTNYNHELAAIKDQQAGEIAKLQLKLRETIEAATKSKQKLEAVSKGQIEELQRGLKRHSANEVDLKRKLRETKDEVETKRQRLVETEQQLRTLLEHLAAVSKIDAPTGEWDEFARAVMEPNTVALKDAELELWYIEEPWGDGVEAAQPLEGYTMAHVVMDLYMSVRQQRWDGNTFWLAHELCELLAYEPTVDFATVELVFREWSHVIQRVERQHWTVLLQSVWYALAHAAYILIERWPCDGVEKTSLMEWRNVFADRITSPFLKEQLLGMVNDETDRCREMGGTLIVLDNDAVSGQASILLVDRQAKTIRPTRRVCWDWASDGIAATVSPGEANAPILFDVRGKPDDFR</sequence>
<gene>
    <name evidence="3" type="ORF">QBC41DRAFT_336457</name>
</gene>
<feature type="region of interest" description="Disordered" evidence="2">
    <location>
        <begin position="25"/>
        <end position="45"/>
    </location>
</feature>
<accession>A0AA39ZF02</accession>
<feature type="compositionally biased region" description="Basic and acidic residues" evidence="2">
    <location>
        <begin position="34"/>
        <end position="45"/>
    </location>
</feature>
<feature type="coiled-coil region" evidence="1">
    <location>
        <begin position="402"/>
        <end position="450"/>
    </location>
</feature>
<dbReference type="AlphaFoldDB" id="A0AA39ZF02"/>
<feature type="coiled-coil region" evidence="1">
    <location>
        <begin position="170"/>
        <end position="298"/>
    </location>
</feature>
<dbReference type="PANTHER" id="PTHR19327:SF0">
    <property type="entry name" value="GOLGIN SUBFAMILY A MEMBER 4"/>
    <property type="match status" value="1"/>
</dbReference>
<dbReference type="SUPFAM" id="SSF90250">
    <property type="entry name" value="Troponin coil-coiled subunits"/>
    <property type="match status" value="1"/>
</dbReference>
<protein>
    <submittedName>
        <fullName evidence="3">Uncharacterized protein</fullName>
    </submittedName>
</protein>
<dbReference type="Gene3D" id="1.10.287.1490">
    <property type="match status" value="1"/>
</dbReference>
<evidence type="ECO:0000313" key="3">
    <source>
        <dbReference type="EMBL" id="KAK0669787.1"/>
    </source>
</evidence>
<keyword evidence="4" id="KW-1185">Reference proteome</keyword>
<comment type="caution">
    <text evidence="3">The sequence shown here is derived from an EMBL/GenBank/DDBJ whole genome shotgun (WGS) entry which is preliminary data.</text>
</comment>
<name>A0AA39ZF02_9PEZI</name>
<dbReference type="Proteomes" id="UP001174997">
    <property type="component" value="Unassembled WGS sequence"/>
</dbReference>
<proteinExistence type="predicted"/>
<reference evidence="3" key="1">
    <citation type="submission" date="2023-06" db="EMBL/GenBank/DDBJ databases">
        <title>Genome-scale phylogeny and comparative genomics of the fungal order Sordariales.</title>
        <authorList>
            <consortium name="Lawrence Berkeley National Laboratory"/>
            <person name="Hensen N."/>
            <person name="Bonometti L."/>
            <person name="Westerberg I."/>
            <person name="Brannstrom I.O."/>
            <person name="Guillou S."/>
            <person name="Cros-Aarteil S."/>
            <person name="Calhoun S."/>
            <person name="Haridas S."/>
            <person name="Kuo A."/>
            <person name="Mondo S."/>
            <person name="Pangilinan J."/>
            <person name="Riley R."/>
            <person name="Labutti K."/>
            <person name="Andreopoulos B."/>
            <person name="Lipzen A."/>
            <person name="Chen C."/>
            <person name="Yanf M."/>
            <person name="Daum C."/>
            <person name="Ng V."/>
            <person name="Clum A."/>
            <person name="Steindorff A."/>
            <person name="Ohm R."/>
            <person name="Martin F."/>
            <person name="Silar P."/>
            <person name="Natvig D."/>
            <person name="Lalanne C."/>
            <person name="Gautier V."/>
            <person name="Ament-Velasquez S.L."/>
            <person name="Kruys A."/>
            <person name="Hutchinson M.I."/>
            <person name="Powell A.J."/>
            <person name="Barry K."/>
            <person name="Miller A.N."/>
            <person name="Grigoriev I.V."/>
            <person name="Debuchy R."/>
            <person name="Gladieux P."/>
            <person name="Thoren M.H."/>
            <person name="Johannesson H."/>
        </authorList>
    </citation>
    <scope>NUCLEOTIDE SEQUENCE</scope>
    <source>
        <strain evidence="3">CBS 307.81</strain>
    </source>
</reference>
<evidence type="ECO:0000313" key="4">
    <source>
        <dbReference type="Proteomes" id="UP001174997"/>
    </source>
</evidence>
<dbReference type="PANTHER" id="PTHR19327">
    <property type="entry name" value="GOLGIN"/>
    <property type="match status" value="1"/>
</dbReference>
<dbReference type="EMBL" id="JAULSY010000038">
    <property type="protein sequence ID" value="KAK0669787.1"/>
    <property type="molecule type" value="Genomic_DNA"/>
</dbReference>
<keyword evidence="1" id="KW-0175">Coiled coil</keyword>
<organism evidence="3 4">
    <name type="scientific">Cercophora samala</name>
    <dbReference type="NCBI Taxonomy" id="330535"/>
    <lineage>
        <taxon>Eukaryota</taxon>
        <taxon>Fungi</taxon>
        <taxon>Dikarya</taxon>
        <taxon>Ascomycota</taxon>
        <taxon>Pezizomycotina</taxon>
        <taxon>Sordariomycetes</taxon>
        <taxon>Sordariomycetidae</taxon>
        <taxon>Sordariales</taxon>
        <taxon>Lasiosphaeriaceae</taxon>
        <taxon>Cercophora</taxon>
    </lineage>
</organism>
<evidence type="ECO:0000256" key="1">
    <source>
        <dbReference type="SAM" id="Coils"/>
    </source>
</evidence>